<protein>
    <submittedName>
        <fullName evidence="2">Aryl-sulfate sulfotransferase</fullName>
    </submittedName>
</protein>
<feature type="chain" id="PRO_5037005017" evidence="1">
    <location>
        <begin position="19"/>
        <end position="527"/>
    </location>
</feature>
<organism evidence="2 3">
    <name type="scientific">Marivirga atlantica</name>
    <dbReference type="NCBI Taxonomy" id="1548457"/>
    <lineage>
        <taxon>Bacteria</taxon>
        <taxon>Pseudomonadati</taxon>
        <taxon>Bacteroidota</taxon>
        <taxon>Cytophagia</taxon>
        <taxon>Cytophagales</taxon>
        <taxon>Marivirgaceae</taxon>
        <taxon>Marivirga</taxon>
    </lineage>
</organism>
<feature type="signal peptide" evidence="1">
    <location>
        <begin position="1"/>
        <end position="18"/>
    </location>
</feature>
<evidence type="ECO:0000313" key="2">
    <source>
        <dbReference type="EMBL" id="MBL0766296.1"/>
    </source>
</evidence>
<gene>
    <name evidence="2" type="ORF">JKP34_13600</name>
</gene>
<dbReference type="Pfam" id="PF05935">
    <property type="entry name" value="Arylsulfotrans"/>
    <property type="match status" value="1"/>
</dbReference>
<dbReference type="InterPro" id="IPR053143">
    <property type="entry name" value="Arylsulfate_ST"/>
</dbReference>
<proteinExistence type="predicted"/>
<dbReference type="NCBIfam" id="TIGR04183">
    <property type="entry name" value="Por_Secre_tail"/>
    <property type="match status" value="1"/>
</dbReference>
<keyword evidence="3" id="KW-1185">Reference proteome</keyword>
<dbReference type="PANTHER" id="PTHR35340">
    <property type="entry name" value="PQQ ENZYME REPEAT PROTEIN-RELATED"/>
    <property type="match status" value="1"/>
</dbReference>
<dbReference type="GO" id="GO:0004062">
    <property type="term" value="F:aryl sulfotransferase activity"/>
    <property type="evidence" value="ECO:0007669"/>
    <property type="project" value="InterPro"/>
</dbReference>
<dbReference type="RefSeq" id="WP_201922507.1">
    <property type="nucleotide sequence ID" value="NZ_JAERQG010000003.1"/>
</dbReference>
<dbReference type="Proteomes" id="UP000642920">
    <property type="component" value="Unassembled WGS sequence"/>
</dbReference>
<keyword evidence="1" id="KW-0732">Signal</keyword>
<dbReference type="InterPro" id="IPR026444">
    <property type="entry name" value="Secre_tail"/>
</dbReference>
<comment type="caution">
    <text evidence="2">The sequence shown here is derived from an EMBL/GenBank/DDBJ whole genome shotgun (WGS) entry which is preliminary data.</text>
</comment>
<accession>A0A937DKJ3</accession>
<dbReference type="EMBL" id="JAERQG010000003">
    <property type="protein sequence ID" value="MBL0766296.1"/>
    <property type="molecule type" value="Genomic_DNA"/>
</dbReference>
<dbReference type="AlphaFoldDB" id="A0A937DKJ3"/>
<evidence type="ECO:0000313" key="3">
    <source>
        <dbReference type="Proteomes" id="UP000642920"/>
    </source>
</evidence>
<dbReference type="InterPro" id="IPR010262">
    <property type="entry name" value="Arylsulfotransferase_bact"/>
</dbReference>
<sequence>MILRLVLFLFFLSTPLLSQNPTIGLIHHSDQSDDGYTLFTPENNNFVYLINQCGYKINSWEFDDVPNRTAYLLQNGSVLRAGIEKIQIRDWYNEEVWSYSTNSLQQHHDIEPLPNGNILVITYDYYSREEILEKGKSQLFEEDSIRLDKIIEIKPVGTNEIEIVWEWRLFDHLIQDVDSTLDNYGVISNHPELMNINYSQELNFSHVNSIDYNEELDQILISARNLSEIFIIDHSTTIDEAAGNTGGIFNRGGDFLWRWGNKNNYLLDSSANQLYRQHDAKWVNDGFQDDGKITVFNNNPGGNSSLMIIQTEINSDEYVINDEGYLPQNEEFSWSGNILGQTLQENRKAGVMSLKNGNLLVCETSKGRISEIKKDGSLLWSYINPTGEGIFDQYSDTVNGTGIFRAIRYQKEFRAFENFELDLGTIIEDENTLSNGCQKRVLSSKNFQTQSLVVNNPVHNQTLQFVDKEMAAERLVIYDMHGRAIFTRDLIKGEDLNTFNLPFIQGMYLLNIQTVNGENYNQKILIK</sequence>
<dbReference type="SUPFAM" id="SSF101898">
    <property type="entry name" value="NHL repeat"/>
    <property type="match status" value="1"/>
</dbReference>
<evidence type="ECO:0000256" key="1">
    <source>
        <dbReference type="SAM" id="SignalP"/>
    </source>
</evidence>
<name>A0A937DKJ3_9BACT</name>
<reference evidence="2" key="1">
    <citation type="submission" date="2021-01" db="EMBL/GenBank/DDBJ databases">
        <title>Marivirga sp. nov., isolated from intertidal surface sediments.</title>
        <authorList>
            <person name="Zhang M."/>
        </authorList>
    </citation>
    <scope>NUCLEOTIDE SEQUENCE</scope>
    <source>
        <strain evidence="2">SM1354</strain>
    </source>
</reference>
<dbReference type="PANTHER" id="PTHR35340:SF5">
    <property type="entry name" value="ASST-DOMAIN-CONTAINING PROTEIN"/>
    <property type="match status" value="1"/>
</dbReference>